<evidence type="ECO:0000256" key="7">
    <source>
        <dbReference type="ARBA" id="ARBA00022853"/>
    </source>
</evidence>
<reference evidence="10" key="1">
    <citation type="submission" date="2016-11" db="UniProtKB">
        <authorList>
            <consortium name="WormBaseParasite"/>
        </authorList>
    </citation>
    <scope>IDENTIFICATION</scope>
</reference>
<organism evidence="9 10">
    <name type="scientific">Heterorhabditis bacteriophora</name>
    <name type="common">Entomopathogenic nematode worm</name>
    <dbReference type="NCBI Taxonomy" id="37862"/>
    <lineage>
        <taxon>Eukaryota</taxon>
        <taxon>Metazoa</taxon>
        <taxon>Ecdysozoa</taxon>
        <taxon>Nematoda</taxon>
        <taxon>Chromadorea</taxon>
        <taxon>Rhabditida</taxon>
        <taxon>Rhabditina</taxon>
        <taxon>Rhabditomorpha</taxon>
        <taxon>Strongyloidea</taxon>
        <taxon>Heterorhabditidae</taxon>
        <taxon>Heterorhabditis</taxon>
    </lineage>
</organism>
<evidence type="ECO:0000256" key="3">
    <source>
        <dbReference type="ARBA" id="ARBA00022454"/>
    </source>
</evidence>
<dbReference type="PANTHER" id="PTHR12977:SF4">
    <property type="entry name" value="HISTONE-LYSINE N-METHYLTRANSFERASE KMT5B"/>
    <property type="match status" value="1"/>
</dbReference>
<protein>
    <submittedName>
        <fullName evidence="10">CRAL-TRIO domain-containing protein</fullName>
    </submittedName>
</protein>
<dbReference type="Proteomes" id="UP000095283">
    <property type="component" value="Unplaced"/>
</dbReference>
<dbReference type="GO" id="GO:0032259">
    <property type="term" value="P:methylation"/>
    <property type="evidence" value="ECO:0007669"/>
    <property type="project" value="UniProtKB-KW"/>
</dbReference>
<evidence type="ECO:0000256" key="1">
    <source>
        <dbReference type="ARBA" id="ARBA00004123"/>
    </source>
</evidence>
<keyword evidence="5" id="KW-0808">Transferase</keyword>
<evidence type="ECO:0000256" key="2">
    <source>
        <dbReference type="ARBA" id="ARBA00004286"/>
    </source>
</evidence>
<proteinExistence type="predicted"/>
<evidence type="ECO:0000256" key="4">
    <source>
        <dbReference type="ARBA" id="ARBA00022603"/>
    </source>
</evidence>
<evidence type="ECO:0000313" key="9">
    <source>
        <dbReference type="Proteomes" id="UP000095283"/>
    </source>
</evidence>
<dbReference type="InterPro" id="IPR039977">
    <property type="entry name" value="Suv4-20/Set9"/>
</dbReference>
<keyword evidence="6" id="KW-0949">S-adenosyl-L-methionine</keyword>
<keyword evidence="7" id="KW-0156">Chromatin regulator</keyword>
<comment type="subcellular location">
    <subcellularLocation>
        <location evidence="2">Chromosome</location>
    </subcellularLocation>
    <subcellularLocation>
        <location evidence="1">Nucleus</location>
    </subcellularLocation>
</comment>
<dbReference type="PANTHER" id="PTHR12977">
    <property type="entry name" value="SUPPRESSOR OF VARIEGATION 4-20-RELATED"/>
    <property type="match status" value="1"/>
</dbReference>
<evidence type="ECO:0000256" key="6">
    <source>
        <dbReference type="ARBA" id="ARBA00022691"/>
    </source>
</evidence>
<dbReference type="WBParaSite" id="Hba_19574">
    <property type="protein sequence ID" value="Hba_19574"/>
    <property type="gene ID" value="Hba_19574"/>
</dbReference>
<dbReference type="GO" id="GO:0005634">
    <property type="term" value="C:nucleus"/>
    <property type="evidence" value="ECO:0007669"/>
    <property type="project" value="UniProtKB-SubCell"/>
</dbReference>
<sequence>MKAVNVYNIRDESDSSIILQQMLRTLREVPSGEHSLSPQELCSFDDMATTLVVDSVLNFQTHKMHLRRRYIKQDERILGMSIMREFRETQDFIQALSHFFCLRSVKSFLAHMTVHKQLGFRDHVMRFLNIFSSKAGFTIKPCNRYTAEHNQGAKLVATKHWFVITDYLRIAEHILLQVFIFKMDIVPDNLEFDDDTKYVRRRRVSFHNVKTVQNYDKDNFDLLDGSPFREKIHETMSSDGVLTPGRSHTRMSISSVSTTTPCPTPVNKISDDGDDTMLLLYGFSDTVNGKSMQFEDINATRNICVDMSVCDTNITEASCIENEDNTIVLFDRAGKVSDENIVANHINSIASESTMNIFRGQMCIVS</sequence>
<keyword evidence="3" id="KW-0158">Chromosome</keyword>
<evidence type="ECO:0000256" key="5">
    <source>
        <dbReference type="ARBA" id="ARBA00022679"/>
    </source>
</evidence>
<dbReference type="InterPro" id="IPR041938">
    <property type="entry name" value="Hist-Lys_N-MTase_N"/>
</dbReference>
<evidence type="ECO:0000256" key="8">
    <source>
        <dbReference type="ARBA" id="ARBA00023242"/>
    </source>
</evidence>
<dbReference type="AlphaFoldDB" id="A0A1I7XQF3"/>
<dbReference type="GO" id="GO:0042799">
    <property type="term" value="F:histone H4K20 methyltransferase activity"/>
    <property type="evidence" value="ECO:0007669"/>
    <property type="project" value="TreeGrafter"/>
</dbReference>
<dbReference type="Gene3D" id="1.10.10.1700">
    <property type="entry name" value="Histone-lysine N-methyltransferase"/>
    <property type="match status" value="1"/>
</dbReference>
<name>A0A1I7XQF3_HETBA</name>
<accession>A0A1I7XQF3</accession>
<dbReference type="GO" id="GO:0005694">
    <property type="term" value="C:chromosome"/>
    <property type="evidence" value="ECO:0007669"/>
    <property type="project" value="UniProtKB-SubCell"/>
</dbReference>
<evidence type="ECO:0000313" key="10">
    <source>
        <dbReference type="WBParaSite" id="Hba_19574"/>
    </source>
</evidence>
<keyword evidence="9" id="KW-1185">Reference proteome</keyword>
<keyword evidence="4" id="KW-0489">Methyltransferase</keyword>
<keyword evidence="8" id="KW-0539">Nucleus</keyword>